<gene>
    <name evidence="1" type="ORF">BJ138DRAFT_1093844</name>
</gene>
<dbReference type="Proteomes" id="UP000790377">
    <property type="component" value="Unassembled WGS sequence"/>
</dbReference>
<protein>
    <submittedName>
        <fullName evidence="1">Uncharacterized protein</fullName>
    </submittedName>
</protein>
<name>A0ACB8A026_9AGAM</name>
<reference evidence="1" key="1">
    <citation type="journal article" date="2021" name="New Phytol.">
        <title>Evolutionary innovations through gain and loss of genes in the ectomycorrhizal Boletales.</title>
        <authorList>
            <person name="Wu G."/>
            <person name="Miyauchi S."/>
            <person name="Morin E."/>
            <person name="Kuo A."/>
            <person name="Drula E."/>
            <person name="Varga T."/>
            <person name="Kohler A."/>
            <person name="Feng B."/>
            <person name="Cao Y."/>
            <person name="Lipzen A."/>
            <person name="Daum C."/>
            <person name="Hundley H."/>
            <person name="Pangilinan J."/>
            <person name="Johnson J."/>
            <person name="Barry K."/>
            <person name="LaButti K."/>
            <person name="Ng V."/>
            <person name="Ahrendt S."/>
            <person name="Min B."/>
            <person name="Choi I.G."/>
            <person name="Park H."/>
            <person name="Plett J.M."/>
            <person name="Magnuson J."/>
            <person name="Spatafora J.W."/>
            <person name="Nagy L.G."/>
            <person name="Henrissat B."/>
            <person name="Grigoriev I.V."/>
            <person name="Yang Z.L."/>
            <person name="Xu J."/>
            <person name="Martin F.M."/>
        </authorList>
    </citation>
    <scope>NUCLEOTIDE SEQUENCE</scope>
    <source>
        <strain evidence="1">ATCC 28755</strain>
    </source>
</reference>
<accession>A0ACB8A026</accession>
<comment type="caution">
    <text evidence="1">The sequence shown here is derived from an EMBL/GenBank/DDBJ whole genome shotgun (WGS) entry which is preliminary data.</text>
</comment>
<evidence type="ECO:0000313" key="1">
    <source>
        <dbReference type="EMBL" id="KAH7906650.1"/>
    </source>
</evidence>
<keyword evidence="2" id="KW-1185">Reference proteome</keyword>
<organism evidence="1 2">
    <name type="scientific">Hygrophoropsis aurantiaca</name>
    <dbReference type="NCBI Taxonomy" id="72124"/>
    <lineage>
        <taxon>Eukaryota</taxon>
        <taxon>Fungi</taxon>
        <taxon>Dikarya</taxon>
        <taxon>Basidiomycota</taxon>
        <taxon>Agaricomycotina</taxon>
        <taxon>Agaricomycetes</taxon>
        <taxon>Agaricomycetidae</taxon>
        <taxon>Boletales</taxon>
        <taxon>Coniophorineae</taxon>
        <taxon>Hygrophoropsidaceae</taxon>
        <taxon>Hygrophoropsis</taxon>
    </lineage>
</organism>
<proteinExistence type="predicted"/>
<dbReference type="EMBL" id="MU267992">
    <property type="protein sequence ID" value="KAH7906650.1"/>
    <property type="molecule type" value="Genomic_DNA"/>
</dbReference>
<evidence type="ECO:0000313" key="2">
    <source>
        <dbReference type="Proteomes" id="UP000790377"/>
    </source>
</evidence>
<sequence>MPPAPRLSHRRRSSFAITGSHPVRPGIYGIASQSPRPVTFAPNVTPVSYSEPDQPSRPSTPEPSDIESQLFPPSENISSGPTRKRVPPHKRLSQGYIPRPPNAFMLFRANFVRQEHIPGRFDNNHGSLSKVIGNCWRSLPLEQKRVWEIKAKQEKAAHKEAYPEYRFRPVHKKNKPKKKGKAAITAEDERRCEEVAQLLLEGKKGEELAAAIRELDEKMRAPTAAPPMFAAPMPIRANRRSSSVPLPDARYGPIALPSISFFADARSVSPVGNISRSARSTWGQRRASSAQAIGSQSWGSMTPAPYLQRDDSSLPEVDASLFEPSFLDSNFSFSVPQNEPHYNYNDLFTSLPPNAHSPTDFNISPLDNITSNNFSLDVTSHGCDPNVPNYMHTSPPAWLSSEFANSQPSSSYSGSPARSDLSLPLLAPHARHAGVSSDMWKDMASVLTAPANDFFPEGLDLDAMTSHHRSGCGEVDHAAAHLANYPMNLDGIFDSSFNGIDMDHNTAASFGFSYSAMTHEL</sequence>